<sequence>MTKIAINISKLELSISQHLSCQIDIISEYSLLFYKKLQSKLKNS</sequence>
<protein>
    <submittedName>
        <fullName evidence="1">Uncharacterized protein</fullName>
    </submittedName>
</protein>
<dbReference type="KEGG" id="ppn:Palpr_2311"/>
<dbReference type="EMBL" id="CP002345">
    <property type="protein sequence ID" value="ADQ80447.1"/>
    <property type="molecule type" value="Genomic_DNA"/>
</dbReference>
<gene>
    <name evidence="1" type="ordered locus">Palpr_2311</name>
</gene>
<name>E4T6V3_PALPW</name>
<reference evidence="1 2" key="2">
    <citation type="journal article" date="2011" name="Stand. Genomic Sci.">
        <title>Complete genome sequence of Paludibacter propionicigenes type strain (WB4).</title>
        <authorList>
            <person name="Gronow S."/>
            <person name="Munk C."/>
            <person name="Lapidus A."/>
            <person name="Nolan M."/>
            <person name="Lucas S."/>
            <person name="Hammon N."/>
            <person name="Deshpande S."/>
            <person name="Cheng J.F."/>
            <person name="Tapia R."/>
            <person name="Han C."/>
            <person name="Goodwin L."/>
            <person name="Pitluck S."/>
            <person name="Liolios K."/>
            <person name="Ivanova N."/>
            <person name="Mavromatis K."/>
            <person name="Mikhailova N."/>
            <person name="Pati A."/>
            <person name="Chen A."/>
            <person name="Palaniappan K."/>
            <person name="Land M."/>
            <person name="Hauser L."/>
            <person name="Chang Y.J."/>
            <person name="Jeffries C.D."/>
            <person name="Brambilla E."/>
            <person name="Rohde M."/>
            <person name="Goker M."/>
            <person name="Detter J.C."/>
            <person name="Woyke T."/>
            <person name="Bristow J."/>
            <person name="Eisen J.A."/>
            <person name="Markowitz V."/>
            <person name="Hugenholtz P."/>
            <person name="Kyrpides N.C."/>
            <person name="Klenk H.P."/>
        </authorList>
    </citation>
    <scope>NUCLEOTIDE SEQUENCE [LARGE SCALE GENOMIC DNA]</scope>
    <source>
        <strain evidence="2">DSM 17365 / JCM 13257 / WB4</strain>
    </source>
</reference>
<dbReference type="STRING" id="694427.Palpr_2311"/>
<accession>E4T6V3</accession>
<organism evidence="1 2">
    <name type="scientific">Paludibacter propionicigenes (strain DSM 17365 / JCM 13257 / WB4)</name>
    <dbReference type="NCBI Taxonomy" id="694427"/>
    <lineage>
        <taxon>Bacteria</taxon>
        <taxon>Pseudomonadati</taxon>
        <taxon>Bacteroidota</taxon>
        <taxon>Bacteroidia</taxon>
        <taxon>Bacteroidales</taxon>
        <taxon>Paludibacteraceae</taxon>
        <taxon>Paludibacter</taxon>
    </lineage>
</organism>
<dbReference type="HOGENOM" id="CLU_3219568_0_0_10"/>
<evidence type="ECO:0000313" key="1">
    <source>
        <dbReference type="EMBL" id="ADQ80447.1"/>
    </source>
</evidence>
<evidence type="ECO:0000313" key="2">
    <source>
        <dbReference type="Proteomes" id="UP000008718"/>
    </source>
</evidence>
<dbReference type="Proteomes" id="UP000008718">
    <property type="component" value="Chromosome"/>
</dbReference>
<dbReference type="AlphaFoldDB" id="E4T6V3"/>
<proteinExistence type="predicted"/>
<reference key="1">
    <citation type="submission" date="2010-11" db="EMBL/GenBank/DDBJ databases">
        <title>The complete genome of Paludibacter propionicigenes DSM 17365.</title>
        <authorList>
            <consortium name="US DOE Joint Genome Institute (JGI-PGF)"/>
            <person name="Lucas S."/>
            <person name="Copeland A."/>
            <person name="Lapidus A."/>
            <person name="Bruce D."/>
            <person name="Goodwin L."/>
            <person name="Pitluck S."/>
            <person name="Kyrpides N."/>
            <person name="Mavromatis K."/>
            <person name="Ivanova N."/>
            <person name="Munk A.C."/>
            <person name="Brettin T."/>
            <person name="Detter J.C."/>
            <person name="Han C."/>
            <person name="Tapia R."/>
            <person name="Land M."/>
            <person name="Hauser L."/>
            <person name="Markowitz V."/>
            <person name="Cheng J.-F."/>
            <person name="Hugenholtz P."/>
            <person name="Woyke T."/>
            <person name="Wu D."/>
            <person name="Gronow S."/>
            <person name="Wellnitz S."/>
            <person name="Brambilla E."/>
            <person name="Klenk H.-P."/>
            <person name="Eisen J.A."/>
        </authorList>
    </citation>
    <scope>NUCLEOTIDE SEQUENCE</scope>
    <source>
        <strain>WB4</strain>
    </source>
</reference>
<keyword evidence="2" id="KW-1185">Reference proteome</keyword>